<accession>A0A6J4R7Q9</accession>
<protein>
    <recommendedName>
        <fullName evidence="2">NIPSNAP domain-containing protein</fullName>
    </recommendedName>
</protein>
<proteinExistence type="predicted"/>
<gene>
    <name evidence="1" type="ORF">AVDCRST_MAG02-2058</name>
</gene>
<dbReference type="AlphaFoldDB" id="A0A6J4R7Q9"/>
<dbReference type="EMBL" id="CADCVH010000069">
    <property type="protein sequence ID" value="CAA9459717.1"/>
    <property type="molecule type" value="Genomic_DNA"/>
</dbReference>
<reference evidence="1" key="1">
    <citation type="submission" date="2020-02" db="EMBL/GenBank/DDBJ databases">
        <authorList>
            <person name="Meier V. D."/>
        </authorList>
    </citation>
    <scope>NUCLEOTIDE SEQUENCE</scope>
    <source>
        <strain evidence="1">AVDCRST_MAG02</strain>
    </source>
</reference>
<name>A0A6J4R7Q9_9ACTN</name>
<organism evidence="1">
    <name type="scientific">uncultured Rubrobacteraceae bacterium</name>
    <dbReference type="NCBI Taxonomy" id="349277"/>
    <lineage>
        <taxon>Bacteria</taxon>
        <taxon>Bacillati</taxon>
        <taxon>Actinomycetota</taxon>
        <taxon>Rubrobacteria</taxon>
        <taxon>Rubrobacterales</taxon>
        <taxon>Rubrobacteraceae</taxon>
        <taxon>environmental samples</taxon>
    </lineage>
</organism>
<evidence type="ECO:0000313" key="1">
    <source>
        <dbReference type="EMBL" id="CAA9459717.1"/>
    </source>
</evidence>
<evidence type="ECO:0008006" key="2">
    <source>
        <dbReference type="Google" id="ProtNLM"/>
    </source>
</evidence>
<sequence>MDRMMIRYRVKPDELERHLELLRDVYEELESTKPEGFRWATFRINDETSFVDVVSGNGLPGPLPQLESFRRYRATLDDRCEGRAATELEEVGSYRFP</sequence>